<dbReference type="RefSeq" id="WP_099334997.1">
    <property type="nucleotide sequence ID" value="NZ_CP042812.1"/>
</dbReference>
<dbReference type="InterPro" id="IPR050318">
    <property type="entry name" value="DENR/SUI1_TIF"/>
</dbReference>
<dbReference type="PANTHER" id="PTHR12789:SF0">
    <property type="entry name" value="DENSITY-REGULATED PROTEIN"/>
    <property type="match status" value="1"/>
</dbReference>
<sequence length="106" mass="12444">MIFEMGAKLEGDNFDTKKEDKKKNSKQTIESKNKHQLVFTFEKRKGKPVTLVGRFYLIDKDKKEILKLLKKKLACGGSIKEEWIELQGDVKIKVKEILQKEGWKFK</sequence>
<keyword evidence="3" id="KW-0648">Protein biosynthesis</keyword>
<comment type="similarity">
    <text evidence="1">Belongs to the SUI1 family.</text>
</comment>
<dbReference type="GO" id="GO:0003743">
    <property type="term" value="F:translation initiation factor activity"/>
    <property type="evidence" value="ECO:0007669"/>
    <property type="project" value="UniProtKB-KW"/>
</dbReference>
<dbReference type="PIRSF" id="PIRSF037511">
    <property type="entry name" value="Transl_init_SUI1_pro"/>
    <property type="match status" value="1"/>
</dbReference>
<accession>A0ABX4LML5</accession>
<evidence type="ECO:0000256" key="2">
    <source>
        <dbReference type="ARBA" id="ARBA00022845"/>
    </source>
</evidence>
<organism evidence="5 6">
    <name type="scientific">Malaciobacter canalis</name>
    <dbReference type="NCBI Taxonomy" id="1912871"/>
    <lineage>
        <taxon>Bacteria</taxon>
        <taxon>Pseudomonadati</taxon>
        <taxon>Campylobacterota</taxon>
        <taxon>Epsilonproteobacteria</taxon>
        <taxon>Campylobacterales</taxon>
        <taxon>Arcobacteraceae</taxon>
        <taxon>Malaciobacter</taxon>
    </lineage>
</organism>
<dbReference type="EMBL" id="NWVW01000014">
    <property type="protein sequence ID" value="PHO09109.1"/>
    <property type="molecule type" value="Genomic_DNA"/>
</dbReference>
<evidence type="ECO:0000256" key="1">
    <source>
        <dbReference type="ARBA" id="ARBA00005422"/>
    </source>
</evidence>
<keyword evidence="2" id="KW-0810">Translation regulation</keyword>
<dbReference type="InterPro" id="IPR001950">
    <property type="entry name" value="SUI1"/>
</dbReference>
<evidence type="ECO:0000256" key="3">
    <source>
        <dbReference type="ARBA" id="ARBA00022917"/>
    </source>
</evidence>
<dbReference type="PANTHER" id="PTHR12789">
    <property type="entry name" value="DENSITY-REGULATED PROTEIN HOMOLOG"/>
    <property type="match status" value="1"/>
</dbReference>
<reference evidence="5 6" key="1">
    <citation type="submission" date="2017-09" db="EMBL/GenBank/DDBJ databases">
        <authorList>
            <person name="Perez-Cataluna A."/>
            <person name="Figueras M.J."/>
            <person name="Salas-Masso N."/>
        </authorList>
    </citation>
    <scope>NUCLEOTIDE SEQUENCE [LARGE SCALE GENOMIC DNA]</scope>
    <source>
        <strain evidence="5 6">F138-33</strain>
    </source>
</reference>
<dbReference type="InterPro" id="IPR005872">
    <property type="entry name" value="SUI1_arc_bac"/>
</dbReference>
<keyword evidence="5" id="KW-0396">Initiation factor</keyword>
<comment type="caution">
    <text evidence="5">The sequence shown here is derived from an EMBL/GenBank/DDBJ whole genome shotgun (WGS) entry which is preliminary data.</text>
</comment>
<feature type="domain" description="SUI1" evidence="4">
    <location>
        <begin position="36"/>
        <end position="102"/>
    </location>
</feature>
<name>A0ABX4LML5_9BACT</name>
<protein>
    <submittedName>
        <fullName evidence="5">Translation initiation factor SUI1</fullName>
    </submittedName>
</protein>
<evidence type="ECO:0000313" key="5">
    <source>
        <dbReference type="EMBL" id="PHO09109.1"/>
    </source>
</evidence>
<dbReference type="Pfam" id="PF01253">
    <property type="entry name" value="SUI1"/>
    <property type="match status" value="1"/>
</dbReference>
<evidence type="ECO:0000259" key="4">
    <source>
        <dbReference type="PROSITE" id="PS50296"/>
    </source>
</evidence>
<dbReference type="Gene3D" id="3.30.780.10">
    <property type="entry name" value="SUI1-like domain"/>
    <property type="match status" value="1"/>
</dbReference>
<dbReference type="Proteomes" id="UP000221384">
    <property type="component" value="Unassembled WGS sequence"/>
</dbReference>
<proteinExistence type="inferred from homology"/>
<evidence type="ECO:0000313" key="6">
    <source>
        <dbReference type="Proteomes" id="UP000221384"/>
    </source>
</evidence>
<dbReference type="PROSITE" id="PS50296">
    <property type="entry name" value="SUI1"/>
    <property type="match status" value="1"/>
</dbReference>
<dbReference type="InterPro" id="IPR036877">
    <property type="entry name" value="SUI1_dom_sf"/>
</dbReference>
<keyword evidence="6" id="KW-1185">Reference proteome</keyword>
<dbReference type="SUPFAM" id="SSF55159">
    <property type="entry name" value="eIF1-like"/>
    <property type="match status" value="1"/>
</dbReference>
<gene>
    <name evidence="5" type="ORF">CPG37_10975</name>
</gene>